<accession>A0A8T2RF88</accession>
<dbReference type="FunFam" id="1.25.40.10:FF:000073">
    <property type="entry name" value="Pentatricopeptide repeat-containing protein chloroplastic"/>
    <property type="match status" value="2"/>
</dbReference>
<feature type="repeat" description="PPR" evidence="2">
    <location>
        <begin position="97"/>
        <end position="131"/>
    </location>
</feature>
<evidence type="ECO:0008006" key="5">
    <source>
        <dbReference type="Google" id="ProtNLM"/>
    </source>
</evidence>
<dbReference type="InterPro" id="IPR002885">
    <property type="entry name" value="PPR_rpt"/>
</dbReference>
<dbReference type="GO" id="GO:0003723">
    <property type="term" value="F:RNA binding"/>
    <property type="evidence" value="ECO:0007669"/>
    <property type="project" value="InterPro"/>
</dbReference>
<keyword evidence="4" id="KW-1185">Reference proteome</keyword>
<dbReference type="NCBIfam" id="TIGR00756">
    <property type="entry name" value="PPR"/>
    <property type="match status" value="6"/>
</dbReference>
<dbReference type="EMBL" id="CM035433">
    <property type="protein sequence ID" value="KAH7294183.1"/>
    <property type="molecule type" value="Genomic_DNA"/>
</dbReference>
<dbReference type="FunFam" id="1.25.40.10:FF:000158">
    <property type="entry name" value="pentatricopeptide repeat-containing protein At2g33680"/>
    <property type="match status" value="1"/>
</dbReference>
<protein>
    <recommendedName>
        <fullName evidence="5">Pentatricopeptide repeat-containing protein</fullName>
    </recommendedName>
</protein>
<dbReference type="GO" id="GO:0009451">
    <property type="term" value="P:RNA modification"/>
    <property type="evidence" value="ECO:0007669"/>
    <property type="project" value="InterPro"/>
</dbReference>
<feature type="repeat" description="PPR" evidence="2">
    <location>
        <begin position="302"/>
        <end position="336"/>
    </location>
</feature>
<dbReference type="GO" id="GO:0048731">
    <property type="term" value="P:system development"/>
    <property type="evidence" value="ECO:0007669"/>
    <property type="project" value="UniProtKB-ARBA"/>
</dbReference>
<dbReference type="OrthoDB" id="308440at2759"/>
<evidence type="ECO:0000256" key="2">
    <source>
        <dbReference type="PROSITE-ProRule" id="PRU00708"/>
    </source>
</evidence>
<evidence type="ECO:0000313" key="3">
    <source>
        <dbReference type="EMBL" id="KAH7294183.1"/>
    </source>
</evidence>
<dbReference type="InterPro" id="IPR011990">
    <property type="entry name" value="TPR-like_helical_dom_sf"/>
</dbReference>
<dbReference type="OMA" id="CGFLEIN"/>
<proteinExistence type="predicted"/>
<sequence length="640" mass="70354">MVDMDIHQAKEIVNTQLLNDRESSQVTLADGFALAVVLKACATQKNLTKGIRIHADVLKCGFLEINIFVGNSLVSMYSKCDALGKAQQVFDELVDRDVVSWTAIISAYAQHNHGKEALKCWTSMKYAGVSPNVATYASILKACGTIGALEEGKEIHIEVVRNKYLQNSATVIGNALVDMYAKCNDLVKAQYIFDDLTVRNTITWNTLITGYCQHELCDKALVHFKQMKCEGLLPSAVTLASMMKACGNLRLIKAGKEIHIETGMDDRFKTDLVLGNAMVSMYGKCGALVEAKTIFDSLLIRDIISWNALIEGYCEKGYCDETFDLLKHMQDEGLSPDAGTFTSLLKVCGSLKAVENGERVHGEIVSNGRLGDAVVGNAILDMYAKCGKLDMAQKVFNELPVRCVVSWTTLIAGYCEHGYDQKALSLFGKMKQHDLLPDAVVLSCVLKACASLGAAEIGEEVHFEIVRRQLLEHNVVLGCALVHMYAKCGVLSRAQEIFNEVSARSLVSWTALIAGYCNYGDLISALFYFEQMNVEGFYPDKVTISCILKASSGLGASRNGQTYYDAMSVTYGIIPNSKHRTSMVDLYCRAGQFDKAMDFFSRIPSTDRVPACFAIMGACYKLGNIDLGELIFDHVEIVSK</sequence>
<gene>
    <name evidence="3" type="ORF">KP509_28G059600</name>
</gene>
<feature type="repeat" description="PPR" evidence="2">
    <location>
        <begin position="403"/>
        <end position="437"/>
    </location>
</feature>
<feature type="repeat" description="PPR" evidence="2">
    <location>
        <begin position="576"/>
        <end position="610"/>
    </location>
</feature>
<dbReference type="PROSITE" id="PS51375">
    <property type="entry name" value="PPR"/>
    <property type="match status" value="6"/>
</dbReference>
<dbReference type="Proteomes" id="UP000825935">
    <property type="component" value="Chromosome 28"/>
</dbReference>
<reference evidence="3" key="1">
    <citation type="submission" date="2021-08" db="EMBL/GenBank/DDBJ databases">
        <title>WGS assembly of Ceratopteris richardii.</title>
        <authorList>
            <person name="Marchant D.B."/>
            <person name="Chen G."/>
            <person name="Jenkins J."/>
            <person name="Shu S."/>
            <person name="Leebens-Mack J."/>
            <person name="Grimwood J."/>
            <person name="Schmutz J."/>
            <person name="Soltis P."/>
            <person name="Soltis D."/>
            <person name="Chen Z.-H."/>
        </authorList>
    </citation>
    <scope>NUCLEOTIDE SEQUENCE</scope>
    <source>
        <strain evidence="3">Whitten #5841</strain>
        <tissue evidence="3">Leaf</tissue>
    </source>
</reference>
<dbReference type="PANTHER" id="PTHR47926">
    <property type="entry name" value="PENTATRICOPEPTIDE REPEAT-CONTAINING PROTEIN"/>
    <property type="match status" value="1"/>
</dbReference>
<dbReference type="FunFam" id="1.25.40.10:FF:000344">
    <property type="entry name" value="Pentatricopeptide repeat-containing protein"/>
    <property type="match status" value="1"/>
</dbReference>
<organism evidence="3 4">
    <name type="scientific">Ceratopteris richardii</name>
    <name type="common">Triangle waterfern</name>
    <dbReference type="NCBI Taxonomy" id="49495"/>
    <lineage>
        <taxon>Eukaryota</taxon>
        <taxon>Viridiplantae</taxon>
        <taxon>Streptophyta</taxon>
        <taxon>Embryophyta</taxon>
        <taxon>Tracheophyta</taxon>
        <taxon>Polypodiopsida</taxon>
        <taxon>Polypodiidae</taxon>
        <taxon>Polypodiales</taxon>
        <taxon>Pteridineae</taxon>
        <taxon>Pteridaceae</taxon>
        <taxon>Parkerioideae</taxon>
        <taxon>Ceratopteris</taxon>
    </lineage>
</organism>
<dbReference type="Pfam" id="PF13041">
    <property type="entry name" value="PPR_2"/>
    <property type="match status" value="5"/>
</dbReference>
<evidence type="ECO:0000313" key="4">
    <source>
        <dbReference type="Proteomes" id="UP000825935"/>
    </source>
</evidence>
<keyword evidence="1" id="KW-0677">Repeat</keyword>
<comment type="caution">
    <text evidence="3">The sequence shown here is derived from an EMBL/GenBank/DDBJ whole genome shotgun (WGS) entry which is preliminary data.</text>
</comment>
<dbReference type="PANTHER" id="PTHR47926:SF347">
    <property type="entry name" value="PENTATRICOPEPTIDE REPEAT-CONTAINING PROTEIN"/>
    <property type="match status" value="1"/>
</dbReference>
<feature type="repeat" description="PPR" evidence="2">
    <location>
        <begin position="505"/>
        <end position="539"/>
    </location>
</feature>
<dbReference type="Pfam" id="PF01535">
    <property type="entry name" value="PPR"/>
    <property type="match status" value="3"/>
</dbReference>
<dbReference type="Gene3D" id="1.25.40.10">
    <property type="entry name" value="Tetratricopeptide repeat domain"/>
    <property type="match status" value="5"/>
</dbReference>
<dbReference type="InterPro" id="IPR046960">
    <property type="entry name" value="PPR_At4g14850-like_plant"/>
</dbReference>
<dbReference type="AlphaFoldDB" id="A0A8T2RF88"/>
<name>A0A8T2RF88_CERRI</name>
<evidence type="ECO:0000256" key="1">
    <source>
        <dbReference type="ARBA" id="ARBA00022737"/>
    </source>
</evidence>
<feature type="repeat" description="PPR" evidence="2">
    <location>
        <begin position="200"/>
        <end position="234"/>
    </location>
</feature>
<dbReference type="FunFam" id="1.25.40.10:FF:000285">
    <property type="entry name" value="Pentatricopeptide repeat-containing protein, chloroplastic"/>
    <property type="match status" value="1"/>
</dbReference>